<evidence type="ECO:0000256" key="10">
    <source>
        <dbReference type="ARBA" id="ARBA00023204"/>
    </source>
</evidence>
<evidence type="ECO:0000256" key="12">
    <source>
        <dbReference type="SAM" id="MobiDB-lite"/>
    </source>
</evidence>
<dbReference type="Gene3D" id="1.10.1600.10">
    <property type="match status" value="1"/>
</dbReference>
<dbReference type="PANTHER" id="PTHR12604">
    <property type="entry name" value="KU AUTOANTIGEN DNA HELICASE"/>
    <property type="match status" value="1"/>
</dbReference>
<evidence type="ECO:0000256" key="5">
    <source>
        <dbReference type="ARBA" id="ARBA00022801"/>
    </source>
</evidence>
<feature type="region of interest" description="Disordered" evidence="12">
    <location>
        <begin position="298"/>
        <end position="325"/>
    </location>
</feature>
<dbReference type="GO" id="GO:0003684">
    <property type="term" value="F:damaged DNA binding"/>
    <property type="evidence" value="ECO:0007669"/>
    <property type="project" value="InterPro"/>
</dbReference>
<proteinExistence type="inferred from homology"/>
<reference evidence="14 15" key="1">
    <citation type="submission" date="2019-07" db="EMBL/GenBank/DDBJ databases">
        <title>Draft genome assembly of a fouling barnacle, Amphibalanus amphitrite (Darwin, 1854): The first reference genome for Thecostraca.</title>
        <authorList>
            <person name="Kim W."/>
        </authorList>
    </citation>
    <scope>NUCLEOTIDE SEQUENCE [LARGE SCALE GENOMIC DNA]</scope>
    <source>
        <strain evidence="14">SNU_AA5</strain>
        <tissue evidence="14">Soma without cirri and trophi</tissue>
    </source>
</reference>
<keyword evidence="15" id="KW-1185">Reference proteome</keyword>
<evidence type="ECO:0000313" key="14">
    <source>
        <dbReference type="EMBL" id="KAF0309960.1"/>
    </source>
</evidence>
<gene>
    <name evidence="14" type="primary">Xrcc5_1</name>
    <name evidence="14" type="ORF">FJT64_002047</name>
</gene>
<dbReference type="OrthoDB" id="30826at2759"/>
<dbReference type="InterPro" id="IPR024193">
    <property type="entry name" value="Ku80"/>
</dbReference>
<evidence type="ECO:0000259" key="13">
    <source>
        <dbReference type="SMART" id="SM00559"/>
    </source>
</evidence>
<dbReference type="Gene3D" id="1.25.40.240">
    <property type="entry name" value="Ku, C-terminal domain"/>
    <property type="match status" value="1"/>
</dbReference>
<keyword evidence="4" id="KW-0227">DNA damage</keyword>
<dbReference type="GO" id="GO:0006310">
    <property type="term" value="P:DNA recombination"/>
    <property type="evidence" value="ECO:0007669"/>
    <property type="project" value="UniProtKB-KW"/>
</dbReference>
<dbReference type="PANTHER" id="PTHR12604:SF4">
    <property type="entry name" value="X-RAY REPAIR CROSS-COMPLEMENTING PROTEIN 5"/>
    <property type="match status" value="1"/>
</dbReference>
<name>A0A6A4X1M3_AMPAM</name>
<dbReference type="GO" id="GO:0042162">
    <property type="term" value="F:telomeric DNA binding"/>
    <property type="evidence" value="ECO:0007669"/>
    <property type="project" value="InterPro"/>
</dbReference>
<keyword evidence="10" id="KW-0234">DNA repair</keyword>
<dbReference type="GO" id="GO:0003690">
    <property type="term" value="F:double-stranded DNA binding"/>
    <property type="evidence" value="ECO:0007669"/>
    <property type="project" value="TreeGrafter"/>
</dbReference>
<keyword evidence="8" id="KW-0238">DNA-binding</keyword>
<evidence type="ECO:0000256" key="11">
    <source>
        <dbReference type="ARBA" id="ARBA00023242"/>
    </source>
</evidence>
<feature type="compositionally biased region" description="Basic and acidic residues" evidence="12">
    <location>
        <begin position="311"/>
        <end position="320"/>
    </location>
</feature>
<dbReference type="GO" id="GO:0004386">
    <property type="term" value="F:helicase activity"/>
    <property type="evidence" value="ECO:0007669"/>
    <property type="project" value="UniProtKB-KW"/>
</dbReference>
<feature type="region of interest" description="Disordered" evidence="12">
    <location>
        <begin position="171"/>
        <end position="220"/>
    </location>
</feature>
<sequence length="738" mass="80209">MEALVIVLDVGPSTGTLCADGGATFIDTALLCCDRIAQRKLFEDKNKDHMAVVVVGSEESDNRLADADADQYQHVSLARRLAPVDWPLVRMLSPDRLHATEAQGDWLDGLVVALDHLVEMSRTHKYQQRRIVLLTDFGGPLCTDQLDAIKAGLRKYDVDLMAIGTELATDGSDEMQLKPTGKTEPADDLQMKTEDGSALGGGEPRPGPSGARGLYRHDGKAKTRQQLEGESAVVQLIRAVDGGFFTFEQALPQLLFFHKRKSRAAPWNAPLQIGESLSINITGYSQIKKVTMPSWRKLAAGPQPAPVKRRTTYERQDEQRSAVPFEETERAYRYGTTLVPFSRLDQQELEYRSGAPRSIQVLGFTSASNVGPHLYQDTQTVQVVARRGDAGAEAALSALIHALQETDMVAVARRTYNNGGTPRLGALRPNIRHDLECLVWVQLPFAEDMRNPLFPPLPTAVPQETLSAVDQLIDAMDLTAPAAEEASERLEPGALLSPQFQRLYQVLAARALHPGEPLPPPDADLLRQLSPDPALAAPDALRAVAAACPLTELLLPHQRRETGRDVFQAAAAAAPDQAGPAATVTDLIKPEVTEVGTVNPAEDFDVLLRRDDVRFDELCSQMQRVISRLVRESLTRPALLEKTVAAIGRLRTACRGVSPAAYNAWVAEARGQLSERPAVWQRVVADRLGPIVASESAHPAAEEAEATRFYDGGAAAAAAAEAVQAAEQEAAEDLLDDL</sequence>
<dbReference type="InterPro" id="IPR016194">
    <property type="entry name" value="SPOC-like_C_dom_sf"/>
</dbReference>
<dbReference type="SUPFAM" id="SSF101420">
    <property type="entry name" value="C-terminal domain of Ku80"/>
    <property type="match status" value="1"/>
</dbReference>
<evidence type="ECO:0000256" key="3">
    <source>
        <dbReference type="ARBA" id="ARBA00022741"/>
    </source>
</evidence>
<dbReference type="Pfam" id="PF03731">
    <property type="entry name" value="Ku_N"/>
    <property type="match status" value="1"/>
</dbReference>
<comment type="subcellular location">
    <subcellularLocation>
        <location evidence="1">Nucleus</location>
    </subcellularLocation>
</comment>
<comment type="caution">
    <text evidence="14">The sequence shown here is derived from an EMBL/GenBank/DDBJ whole genome shotgun (WGS) entry which is preliminary data.</text>
</comment>
<keyword evidence="9" id="KW-0233">DNA recombination</keyword>
<dbReference type="SMART" id="SM00559">
    <property type="entry name" value="Ku78"/>
    <property type="match status" value="1"/>
</dbReference>
<protein>
    <submittedName>
        <fullName evidence="14">X-ray repair cross-complementing protein 5</fullName>
    </submittedName>
</protein>
<dbReference type="InterPro" id="IPR014893">
    <property type="entry name" value="Ku_PK_bind"/>
</dbReference>
<dbReference type="GO" id="GO:0006303">
    <property type="term" value="P:double-strand break repair via nonhomologous end joining"/>
    <property type="evidence" value="ECO:0007669"/>
    <property type="project" value="InterPro"/>
</dbReference>
<dbReference type="FunFam" id="2.40.290.10:FF:000005">
    <property type="entry name" value="X-ray repair cross-complementing protein 5"/>
    <property type="match status" value="1"/>
</dbReference>
<keyword evidence="5" id="KW-0378">Hydrolase</keyword>
<evidence type="ECO:0000256" key="4">
    <source>
        <dbReference type="ARBA" id="ARBA00022763"/>
    </source>
</evidence>
<dbReference type="InterPro" id="IPR036465">
    <property type="entry name" value="vWFA_dom_sf"/>
</dbReference>
<dbReference type="Gene3D" id="2.40.290.10">
    <property type="match status" value="1"/>
</dbReference>
<dbReference type="CDD" id="cd00873">
    <property type="entry name" value="KU80"/>
    <property type="match status" value="1"/>
</dbReference>
<dbReference type="Proteomes" id="UP000440578">
    <property type="component" value="Unassembled WGS sequence"/>
</dbReference>
<evidence type="ECO:0000256" key="6">
    <source>
        <dbReference type="ARBA" id="ARBA00022806"/>
    </source>
</evidence>
<dbReference type="GO" id="GO:0000723">
    <property type="term" value="P:telomere maintenance"/>
    <property type="evidence" value="ECO:0007669"/>
    <property type="project" value="InterPro"/>
</dbReference>
<dbReference type="SUPFAM" id="SSF100939">
    <property type="entry name" value="SPOC domain-like"/>
    <property type="match status" value="1"/>
</dbReference>
<dbReference type="Pfam" id="PF08785">
    <property type="entry name" value="Ku_PK_bind"/>
    <property type="match status" value="1"/>
</dbReference>
<dbReference type="SUPFAM" id="SSF53300">
    <property type="entry name" value="vWA-like"/>
    <property type="match status" value="1"/>
</dbReference>
<keyword evidence="11" id="KW-0539">Nucleus</keyword>
<keyword evidence="6" id="KW-0347">Helicase</keyword>
<dbReference type="GO" id="GO:0016787">
    <property type="term" value="F:hydrolase activity"/>
    <property type="evidence" value="ECO:0007669"/>
    <property type="project" value="UniProtKB-KW"/>
</dbReference>
<evidence type="ECO:0000256" key="8">
    <source>
        <dbReference type="ARBA" id="ARBA00023125"/>
    </source>
</evidence>
<evidence type="ECO:0000256" key="1">
    <source>
        <dbReference type="ARBA" id="ARBA00004123"/>
    </source>
</evidence>
<dbReference type="Gene3D" id="3.40.50.410">
    <property type="entry name" value="von Willebrand factor, type A domain"/>
    <property type="match status" value="1"/>
</dbReference>
<evidence type="ECO:0000256" key="7">
    <source>
        <dbReference type="ARBA" id="ARBA00022840"/>
    </source>
</evidence>
<accession>A0A6A4X1M3</accession>
<dbReference type="InterPro" id="IPR006164">
    <property type="entry name" value="DNA_bd_Ku70/Ku80"/>
</dbReference>
<evidence type="ECO:0000256" key="9">
    <source>
        <dbReference type="ARBA" id="ARBA00023172"/>
    </source>
</evidence>
<dbReference type="EMBL" id="VIIS01000359">
    <property type="protein sequence ID" value="KAF0309960.1"/>
    <property type="molecule type" value="Genomic_DNA"/>
</dbReference>
<dbReference type="InterPro" id="IPR005161">
    <property type="entry name" value="Ku_N"/>
</dbReference>
<keyword evidence="7" id="KW-0067">ATP-binding</keyword>
<dbReference type="InterPro" id="IPR036494">
    <property type="entry name" value="Ku_C_sf"/>
</dbReference>
<dbReference type="Pfam" id="PF02735">
    <property type="entry name" value="Ku"/>
    <property type="match status" value="1"/>
</dbReference>
<dbReference type="GO" id="GO:0043564">
    <property type="term" value="C:Ku70:Ku80 complex"/>
    <property type="evidence" value="ECO:0007669"/>
    <property type="project" value="InterPro"/>
</dbReference>
<dbReference type="AlphaFoldDB" id="A0A6A4X1M3"/>
<comment type="similarity">
    <text evidence="2">Belongs to the ku80 family.</text>
</comment>
<dbReference type="GO" id="GO:0005524">
    <property type="term" value="F:ATP binding"/>
    <property type="evidence" value="ECO:0007669"/>
    <property type="project" value="UniProtKB-KW"/>
</dbReference>
<evidence type="ECO:0000256" key="2">
    <source>
        <dbReference type="ARBA" id="ARBA00007726"/>
    </source>
</evidence>
<keyword evidence="3" id="KW-0547">Nucleotide-binding</keyword>
<evidence type="ECO:0000313" key="15">
    <source>
        <dbReference type="Proteomes" id="UP000440578"/>
    </source>
</evidence>
<feature type="domain" description="Ku" evidence="13">
    <location>
        <begin position="320"/>
        <end position="460"/>
    </location>
</feature>
<organism evidence="14 15">
    <name type="scientific">Amphibalanus amphitrite</name>
    <name type="common">Striped barnacle</name>
    <name type="synonym">Balanus amphitrite</name>
    <dbReference type="NCBI Taxonomy" id="1232801"/>
    <lineage>
        <taxon>Eukaryota</taxon>
        <taxon>Metazoa</taxon>
        <taxon>Ecdysozoa</taxon>
        <taxon>Arthropoda</taxon>
        <taxon>Crustacea</taxon>
        <taxon>Multicrustacea</taxon>
        <taxon>Cirripedia</taxon>
        <taxon>Thoracica</taxon>
        <taxon>Thoracicalcarea</taxon>
        <taxon>Balanomorpha</taxon>
        <taxon>Balanoidea</taxon>
        <taxon>Balanidae</taxon>
        <taxon>Amphibalaninae</taxon>
        <taxon>Amphibalanus</taxon>
    </lineage>
</organism>